<keyword evidence="2 6" id="KW-0812">Transmembrane</keyword>
<evidence type="ECO:0000256" key="6">
    <source>
        <dbReference type="SAM" id="Phobius"/>
    </source>
</evidence>
<dbReference type="InterPro" id="IPR005821">
    <property type="entry name" value="Ion_trans_dom"/>
</dbReference>
<evidence type="ECO:0000256" key="2">
    <source>
        <dbReference type="ARBA" id="ARBA00022692"/>
    </source>
</evidence>
<dbReference type="InterPro" id="IPR027359">
    <property type="entry name" value="Volt_channel_dom_sf"/>
</dbReference>
<dbReference type="GO" id="GO:0006813">
    <property type="term" value="P:potassium ion transport"/>
    <property type="evidence" value="ECO:0007669"/>
    <property type="project" value="InterPro"/>
</dbReference>
<keyword evidence="9" id="KW-0407">Ion channel</keyword>
<dbReference type="PROSITE" id="PS51202">
    <property type="entry name" value="RCK_C"/>
    <property type="match status" value="1"/>
</dbReference>
<feature type="transmembrane region" description="Helical" evidence="6">
    <location>
        <begin position="51"/>
        <end position="73"/>
    </location>
</feature>
<gene>
    <name evidence="9" type="ORF">ENJ61_03325</name>
</gene>
<dbReference type="Gene3D" id="3.40.50.720">
    <property type="entry name" value="NAD(P)-binding Rossmann-like Domain"/>
    <property type="match status" value="1"/>
</dbReference>
<feature type="transmembrane region" description="Helical" evidence="6">
    <location>
        <begin position="139"/>
        <end position="158"/>
    </location>
</feature>
<keyword evidence="9" id="KW-0406">Ion transport</keyword>
<dbReference type="InterPro" id="IPR006037">
    <property type="entry name" value="RCK_C"/>
</dbReference>
<name>A0A7C5PZ92_AQUAO</name>
<feature type="transmembrane region" description="Helical" evidence="6">
    <location>
        <begin position="170"/>
        <end position="189"/>
    </location>
</feature>
<reference evidence="9" key="1">
    <citation type="journal article" date="2020" name="mSystems">
        <title>Genome- and Community-Level Interaction Insights into Carbon Utilization and Element Cycling Functions of Hydrothermarchaeota in Hydrothermal Sediment.</title>
        <authorList>
            <person name="Zhou Z."/>
            <person name="Liu Y."/>
            <person name="Xu W."/>
            <person name="Pan J."/>
            <person name="Luo Z.H."/>
            <person name="Li M."/>
        </authorList>
    </citation>
    <scope>NUCLEOTIDE SEQUENCE [LARGE SCALE GENOMIC DNA]</scope>
    <source>
        <strain evidence="9">HyVt-501</strain>
    </source>
</reference>
<evidence type="ECO:0000256" key="5">
    <source>
        <dbReference type="ARBA" id="ARBA00029579"/>
    </source>
</evidence>
<evidence type="ECO:0000259" key="8">
    <source>
        <dbReference type="PROSITE" id="PS51202"/>
    </source>
</evidence>
<dbReference type="InterPro" id="IPR036291">
    <property type="entry name" value="NAD(P)-bd_dom_sf"/>
</dbReference>
<evidence type="ECO:0000259" key="7">
    <source>
        <dbReference type="PROSITE" id="PS51201"/>
    </source>
</evidence>
<keyword evidence="3 6" id="KW-1133">Transmembrane helix</keyword>
<feature type="domain" description="RCK C-terminal" evidence="8">
    <location>
        <begin position="382"/>
        <end position="456"/>
    </location>
</feature>
<dbReference type="Pfam" id="PF02254">
    <property type="entry name" value="TrkA_N"/>
    <property type="match status" value="1"/>
</dbReference>
<feature type="transmembrane region" description="Helical" evidence="6">
    <location>
        <begin position="201"/>
        <end position="226"/>
    </location>
</feature>
<dbReference type="InterPro" id="IPR050721">
    <property type="entry name" value="Trk_Ktr_HKT_K-transport"/>
</dbReference>
<dbReference type="PANTHER" id="PTHR43833">
    <property type="entry name" value="POTASSIUM CHANNEL PROTEIN 2-RELATED-RELATED"/>
    <property type="match status" value="1"/>
</dbReference>
<comment type="subcellular location">
    <subcellularLocation>
        <location evidence="1">Membrane</location>
        <topology evidence="1">Multi-pass membrane protein</topology>
    </subcellularLocation>
</comment>
<dbReference type="Pfam" id="PF00520">
    <property type="entry name" value="Ion_trans"/>
    <property type="match status" value="1"/>
</dbReference>
<dbReference type="GO" id="GO:0005216">
    <property type="term" value="F:monoatomic ion channel activity"/>
    <property type="evidence" value="ECO:0007669"/>
    <property type="project" value="InterPro"/>
</dbReference>
<dbReference type="Gene3D" id="1.20.120.350">
    <property type="entry name" value="Voltage-gated potassium channels. Chain C"/>
    <property type="match status" value="1"/>
</dbReference>
<keyword evidence="4 6" id="KW-0472">Membrane</keyword>
<evidence type="ECO:0000256" key="3">
    <source>
        <dbReference type="ARBA" id="ARBA00022989"/>
    </source>
</evidence>
<comment type="caution">
    <text evidence="9">The sequence shown here is derived from an EMBL/GenBank/DDBJ whole genome shotgun (WGS) entry which is preliminary data.</text>
</comment>
<evidence type="ECO:0000256" key="4">
    <source>
        <dbReference type="ARBA" id="ARBA00023136"/>
    </source>
</evidence>
<protein>
    <recommendedName>
        <fullName evidence="5">BK channel</fullName>
    </recommendedName>
</protein>
<dbReference type="EMBL" id="DRNB01000125">
    <property type="protein sequence ID" value="HHJ63916.1"/>
    <property type="molecule type" value="Genomic_DNA"/>
</dbReference>
<dbReference type="PRINTS" id="PR00169">
    <property type="entry name" value="KCHANNEL"/>
</dbReference>
<dbReference type="Proteomes" id="UP000885792">
    <property type="component" value="Unassembled WGS sequence"/>
</dbReference>
<feature type="transmembrane region" description="Helical" evidence="6">
    <location>
        <begin position="20"/>
        <end position="39"/>
    </location>
</feature>
<dbReference type="InterPro" id="IPR003148">
    <property type="entry name" value="RCK_N"/>
</dbReference>
<dbReference type="SUPFAM" id="SSF51735">
    <property type="entry name" value="NAD(P)-binding Rossmann-fold domains"/>
    <property type="match status" value="1"/>
</dbReference>
<evidence type="ECO:0000256" key="1">
    <source>
        <dbReference type="ARBA" id="ARBA00004141"/>
    </source>
</evidence>
<dbReference type="PROSITE" id="PS51201">
    <property type="entry name" value="RCK_N"/>
    <property type="match status" value="1"/>
</dbReference>
<dbReference type="GO" id="GO:0008324">
    <property type="term" value="F:monoatomic cation transmembrane transporter activity"/>
    <property type="evidence" value="ECO:0007669"/>
    <property type="project" value="InterPro"/>
</dbReference>
<evidence type="ECO:0000313" key="9">
    <source>
        <dbReference type="EMBL" id="HHJ63916.1"/>
    </source>
</evidence>
<proteinExistence type="predicted"/>
<dbReference type="SUPFAM" id="SSF81324">
    <property type="entry name" value="Voltage-gated potassium channels"/>
    <property type="match status" value="1"/>
</dbReference>
<dbReference type="Gene3D" id="1.10.287.70">
    <property type="match status" value="1"/>
</dbReference>
<keyword evidence="9" id="KW-0813">Transport</keyword>
<feature type="domain" description="RCK N-terminal" evidence="7">
    <location>
        <begin position="240"/>
        <end position="362"/>
    </location>
</feature>
<sequence length="456" mass="52478">MVKAFLHEILENDRSRVFVVYQSLSFSLLMLSIIFGIYDELKGFHWELHPLIMRFELVVSAIIAFEYVGRFILARNKLEYIVNPLSMADLIAIIPFFQPFRVLRFLVIGARFLRIAYRYRHFAMGLTFIFRAVSFEFYFIFSFFLLFFFASLLIMYSLEAGAGNPQIRSLFDALYLVVITMTTVGYGDITPVTWEGKVLSMLIGAGGLFLFSVSVATVSAGFFNYVQMLRMGMISFKDMKNHTVICGWNETAQVIIENLRRLGREIVLITEQDIPSPEGFYYKKGDFGREDVLLDAGVDKAHMVIILAEKLPGFTEDSIDARTVLAGMQVRDINRSAVLVLEILLRENAKLIKRRRIADYIIIGGEMLGVLISRFAQDKSYGDLLSYIVERTEVETLEWGEEAPLLEAERKLEHRGYRIVGVIRDGRTTFFPRITYQLRKGDKLLLIKEHSKEERV</sequence>
<dbReference type="AlphaFoldDB" id="A0A7C5PZ92"/>
<feature type="transmembrane region" description="Helical" evidence="6">
    <location>
        <begin position="85"/>
        <end position="103"/>
    </location>
</feature>
<dbReference type="GO" id="GO:0016020">
    <property type="term" value="C:membrane"/>
    <property type="evidence" value="ECO:0007669"/>
    <property type="project" value="UniProtKB-SubCell"/>
</dbReference>
<organism evidence="9">
    <name type="scientific">Aquifex aeolicus</name>
    <dbReference type="NCBI Taxonomy" id="63363"/>
    <lineage>
        <taxon>Bacteria</taxon>
        <taxon>Pseudomonadati</taxon>
        <taxon>Aquificota</taxon>
        <taxon>Aquificia</taxon>
        <taxon>Aquificales</taxon>
        <taxon>Aquificaceae</taxon>
        <taxon>Aquifex</taxon>
    </lineage>
</organism>
<accession>A0A7C5PZ92</accession>
<dbReference type="PANTHER" id="PTHR43833:SF9">
    <property type="entry name" value="POTASSIUM CHANNEL PROTEIN YUGO-RELATED"/>
    <property type="match status" value="1"/>
</dbReference>